<dbReference type="PANTHER" id="PTHR21649">
    <property type="entry name" value="CHLOROPHYLL A/B BINDING PROTEIN"/>
    <property type="match status" value="1"/>
</dbReference>
<dbReference type="InterPro" id="IPR022796">
    <property type="entry name" value="Chloroa_b-bind"/>
</dbReference>
<dbReference type="AlphaFoldDB" id="A0A812QEG8"/>
<feature type="binding site" evidence="5">
    <location>
        <position position="275"/>
    </location>
    <ligand>
        <name>chlorophyll a</name>
        <dbReference type="ChEBI" id="CHEBI:58416"/>
        <label>1</label>
    </ligand>
</feature>
<feature type="binding site" description="axial binding residue" evidence="5">
    <location>
        <position position="174"/>
    </location>
    <ligand>
        <name>chlorophyll b</name>
        <dbReference type="ChEBI" id="CHEBI:61721"/>
        <label>1</label>
    </ligand>
    <ligandPart>
        <name>Mg</name>
        <dbReference type="ChEBI" id="CHEBI:25107"/>
    </ligandPart>
</feature>
<feature type="binding site" evidence="5">
    <location>
        <position position="154"/>
    </location>
    <ligand>
        <name>chlorophyll a</name>
        <dbReference type="ChEBI" id="CHEBI:58416"/>
        <label>1</label>
    </ligand>
</feature>
<feature type="binding site" evidence="5">
    <location>
        <position position="278"/>
    </location>
    <ligand>
        <name>chlorophyll a</name>
        <dbReference type="ChEBI" id="CHEBI:58416"/>
        <label>1</label>
    </ligand>
</feature>
<evidence type="ECO:0000313" key="7">
    <source>
        <dbReference type="Proteomes" id="UP000604046"/>
    </source>
</evidence>
<comment type="subcellular location">
    <subcellularLocation>
        <location evidence="1">Plastid</location>
        <location evidence="1">Chloroplast</location>
    </subcellularLocation>
</comment>
<accession>A0A812QEG8</accession>
<dbReference type="GO" id="GO:0009507">
    <property type="term" value="C:chloroplast"/>
    <property type="evidence" value="ECO:0007669"/>
    <property type="project" value="UniProtKB-SubCell"/>
</dbReference>
<keyword evidence="5" id="KW-0157">Chromophore</keyword>
<name>A0A812QEG8_9DINO</name>
<reference evidence="6" key="1">
    <citation type="submission" date="2021-02" db="EMBL/GenBank/DDBJ databases">
        <authorList>
            <person name="Dougan E. K."/>
            <person name="Rhodes N."/>
            <person name="Thang M."/>
            <person name="Chan C."/>
        </authorList>
    </citation>
    <scope>NUCLEOTIDE SEQUENCE</scope>
</reference>
<dbReference type="OrthoDB" id="407142at2759"/>
<keyword evidence="7" id="KW-1185">Reference proteome</keyword>
<keyword evidence="3" id="KW-0602">Photosynthesis</keyword>
<dbReference type="GO" id="GO:0009765">
    <property type="term" value="P:photosynthesis, light harvesting"/>
    <property type="evidence" value="ECO:0007669"/>
    <property type="project" value="InterPro"/>
</dbReference>
<evidence type="ECO:0000256" key="1">
    <source>
        <dbReference type="ARBA" id="ARBA00004229"/>
    </source>
</evidence>
<feature type="binding site" evidence="5">
    <location>
        <position position="280"/>
    </location>
    <ligand>
        <name>chlorophyll a</name>
        <dbReference type="ChEBI" id="CHEBI:58416"/>
        <label>1</label>
    </ligand>
</feature>
<evidence type="ECO:0000256" key="5">
    <source>
        <dbReference type="PIRSR" id="PIRSR601344-1"/>
    </source>
</evidence>
<sequence length="306" mass="33133">MLLPPGYIVPEYFRFPGDCATGLKFTEIPNGLAALTKVPGAGWTQIFLFLGLVEKGLYTYDPTRQPGDYKNAGVLGVPNGSTMAPGEGRNRKLNSELANGRLAMMAIIGMFFQDGLTGSAWGDWAAYTDSPLRAFENELGVQAPVGYFDPMGMSKDGDEKTFLRRRESEIKNGRVAMFAAMGFITPEYVRFPGYLAPSQQLKFTDVPNGLAALSKVPFLGWIQILIFCGMVDFGLYRADPSRAPGDYENGGILGVPNASGPMADAEGRKRKLNSELANGRLAMVAITGMLFQNGMFGTTGPAMWGF</sequence>
<dbReference type="InterPro" id="IPR001344">
    <property type="entry name" value="Chloro_AB-bd_pln"/>
</dbReference>
<dbReference type="GO" id="GO:0016168">
    <property type="term" value="F:chlorophyll binding"/>
    <property type="evidence" value="ECO:0007669"/>
    <property type="project" value="UniProtKB-KW"/>
</dbReference>
<gene>
    <name evidence="6" type="primary">FCPF</name>
    <name evidence="6" type="ORF">SNAT2548_LOCUS19935</name>
</gene>
<organism evidence="6 7">
    <name type="scientific">Symbiodinium natans</name>
    <dbReference type="NCBI Taxonomy" id="878477"/>
    <lineage>
        <taxon>Eukaryota</taxon>
        <taxon>Sar</taxon>
        <taxon>Alveolata</taxon>
        <taxon>Dinophyceae</taxon>
        <taxon>Suessiales</taxon>
        <taxon>Symbiodiniaceae</taxon>
        <taxon>Symbiodinium</taxon>
    </lineage>
</organism>
<keyword evidence="2" id="KW-0150">Chloroplast</keyword>
<evidence type="ECO:0000256" key="2">
    <source>
        <dbReference type="ARBA" id="ARBA00022528"/>
    </source>
</evidence>
<proteinExistence type="predicted"/>
<evidence type="ECO:0000256" key="3">
    <source>
        <dbReference type="ARBA" id="ARBA00022531"/>
    </source>
</evidence>
<comment type="caution">
    <text evidence="6">The sequence shown here is derived from an EMBL/GenBank/DDBJ whole genome shotgun (WGS) entry which is preliminary data.</text>
</comment>
<evidence type="ECO:0000313" key="6">
    <source>
        <dbReference type="EMBL" id="CAE7366911.1"/>
    </source>
</evidence>
<dbReference type="GO" id="GO:0016020">
    <property type="term" value="C:membrane"/>
    <property type="evidence" value="ECO:0007669"/>
    <property type="project" value="InterPro"/>
</dbReference>
<feature type="binding site" evidence="5">
    <location>
        <position position="199"/>
    </location>
    <ligand>
        <name>chlorophyll a</name>
        <dbReference type="ChEBI" id="CHEBI:58416"/>
        <label>1</label>
    </ligand>
</feature>
<dbReference type="Gene3D" id="1.10.3460.10">
    <property type="entry name" value="Chlorophyll a/b binding protein domain"/>
    <property type="match status" value="2"/>
</dbReference>
<dbReference type="Pfam" id="PF00504">
    <property type="entry name" value="Chloroa_b-bind"/>
    <property type="match status" value="2"/>
</dbReference>
<feature type="binding site" evidence="5">
    <location>
        <position position="169"/>
    </location>
    <ligand>
        <name>chlorophyll a</name>
        <dbReference type="ChEBI" id="CHEBI:58416"/>
        <label>1</label>
    </ligand>
</feature>
<feature type="binding site" evidence="5">
    <location>
        <position position="292"/>
    </location>
    <ligand>
        <name>chlorophyll a</name>
        <dbReference type="ChEBI" id="CHEBI:58416"/>
        <label>1</label>
    </ligand>
</feature>
<keyword evidence="4" id="KW-0934">Plastid</keyword>
<keyword evidence="5" id="KW-0148">Chlorophyll</keyword>
<dbReference type="Proteomes" id="UP000604046">
    <property type="component" value="Unassembled WGS sequence"/>
</dbReference>
<protein>
    <submittedName>
        <fullName evidence="6">FCPF protein</fullName>
    </submittedName>
</protein>
<dbReference type="SUPFAM" id="SSF103511">
    <property type="entry name" value="Chlorophyll a-b binding protein"/>
    <property type="match status" value="2"/>
</dbReference>
<evidence type="ECO:0000256" key="4">
    <source>
        <dbReference type="ARBA" id="ARBA00022640"/>
    </source>
</evidence>
<dbReference type="EMBL" id="CAJNDS010002193">
    <property type="protein sequence ID" value="CAE7366911.1"/>
    <property type="molecule type" value="Genomic_DNA"/>
</dbReference>